<name>A0A8S5U1Y3_9CAUD</name>
<proteinExistence type="predicted"/>
<dbReference type="EMBL" id="BK015985">
    <property type="protein sequence ID" value="DAF88442.1"/>
    <property type="molecule type" value="Genomic_DNA"/>
</dbReference>
<protein>
    <submittedName>
        <fullName evidence="1">Uncharacterized protein</fullName>
    </submittedName>
</protein>
<accession>A0A8S5U1Y3</accession>
<evidence type="ECO:0000313" key="1">
    <source>
        <dbReference type="EMBL" id="DAF88442.1"/>
    </source>
</evidence>
<sequence>MANIKTLNEDLIHRANSVSFGGKRGDLSRSEYTGYAEKILGWPISDEKKQKLLDKLYDKWTEILRQEAQHISVMVAGPAKYNSRKLDHSDQILRLSSEFVEWFKDLEAQVEQGQRKNDKAEHLIRMVEFCKNPDNPCDPTSHLAELAIYDQKAFIKYYEELYPTYKWRKNSNIVKLYNYAKEGKLVEVKKEVFFEDENLTAFKEGDRIYIKFLMRPKRQLIFALKSRGYWWNSGKSAWSTYPDRLDKEWVESISSRYGQYL</sequence>
<reference evidence="1" key="1">
    <citation type="journal article" date="2021" name="Proc. Natl. Acad. Sci. U.S.A.">
        <title>A Catalog of Tens of Thousands of Viruses from Human Metagenomes Reveals Hidden Associations with Chronic Diseases.</title>
        <authorList>
            <person name="Tisza M.J."/>
            <person name="Buck C.B."/>
        </authorList>
    </citation>
    <scope>NUCLEOTIDE SEQUENCE</scope>
    <source>
        <strain evidence="1">CtdHi7</strain>
    </source>
</reference>
<organism evidence="1">
    <name type="scientific">Siphoviridae sp. ctdHi7</name>
    <dbReference type="NCBI Taxonomy" id="2825577"/>
    <lineage>
        <taxon>Viruses</taxon>
        <taxon>Duplodnaviria</taxon>
        <taxon>Heunggongvirae</taxon>
        <taxon>Uroviricota</taxon>
        <taxon>Caudoviricetes</taxon>
    </lineage>
</organism>